<keyword evidence="2" id="KW-0813">Transport</keyword>
<dbReference type="PROSITE" id="PS50893">
    <property type="entry name" value="ABC_TRANSPORTER_2"/>
    <property type="match status" value="1"/>
</dbReference>
<comment type="caution">
    <text evidence="7">The sequence shown here is derived from an EMBL/GenBank/DDBJ whole genome shotgun (WGS) entry which is preliminary data.</text>
</comment>
<evidence type="ECO:0000256" key="3">
    <source>
        <dbReference type="ARBA" id="ARBA00022741"/>
    </source>
</evidence>
<evidence type="ECO:0000256" key="1">
    <source>
        <dbReference type="ARBA" id="ARBA00005417"/>
    </source>
</evidence>
<dbReference type="PANTHER" id="PTHR42734">
    <property type="entry name" value="METAL TRANSPORT SYSTEM ATP-BINDING PROTEIN TM_0124-RELATED"/>
    <property type="match status" value="1"/>
</dbReference>
<dbReference type="SMART" id="SM00382">
    <property type="entry name" value="AAA"/>
    <property type="match status" value="1"/>
</dbReference>
<keyword evidence="3" id="KW-0547">Nucleotide-binding</keyword>
<protein>
    <submittedName>
        <fullName evidence="7">ATP-binding cassette domain-containing protein</fullName>
    </submittedName>
</protein>
<dbReference type="EMBL" id="JAUHQA010000001">
    <property type="protein sequence ID" value="MDN4481446.1"/>
    <property type="molecule type" value="Genomic_DNA"/>
</dbReference>
<evidence type="ECO:0000256" key="4">
    <source>
        <dbReference type="ARBA" id="ARBA00022840"/>
    </source>
</evidence>
<organism evidence="7 8">
    <name type="scientific">Demequina muriae</name>
    <dbReference type="NCBI Taxonomy" id="3051664"/>
    <lineage>
        <taxon>Bacteria</taxon>
        <taxon>Bacillati</taxon>
        <taxon>Actinomycetota</taxon>
        <taxon>Actinomycetes</taxon>
        <taxon>Micrococcales</taxon>
        <taxon>Demequinaceae</taxon>
        <taxon>Demequina</taxon>
    </lineage>
</organism>
<keyword evidence="8" id="KW-1185">Reference proteome</keyword>
<accession>A0ABT8GJJ9</accession>
<dbReference type="GO" id="GO:0005524">
    <property type="term" value="F:ATP binding"/>
    <property type="evidence" value="ECO:0007669"/>
    <property type="project" value="UniProtKB-KW"/>
</dbReference>
<evidence type="ECO:0000256" key="2">
    <source>
        <dbReference type="ARBA" id="ARBA00022448"/>
    </source>
</evidence>
<name>A0ABT8GJJ9_9MICO</name>
<gene>
    <name evidence="7" type="ORF">QQX02_10965</name>
</gene>
<dbReference type="InterPro" id="IPR050153">
    <property type="entry name" value="Metal_Ion_Import_ABC"/>
</dbReference>
<dbReference type="Proteomes" id="UP001172708">
    <property type="component" value="Unassembled WGS sequence"/>
</dbReference>
<dbReference type="Pfam" id="PF00005">
    <property type="entry name" value="ABC_tran"/>
    <property type="match status" value="1"/>
</dbReference>
<evidence type="ECO:0000259" key="6">
    <source>
        <dbReference type="PROSITE" id="PS50893"/>
    </source>
</evidence>
<feature type="compositionally biased region" description="Basic and acidic residues" evidence="5">
    <location>
        <begin position="240"/>
        <end position="249"/>
    </location>
</feature>
<dbReference type="Gene3D" id="3.40.50.300">
    <property type="entry name" value="P-loop containing nucleotide triphosphate hydrolases"/>
    <property type="match status" value="1"/>
</dbReference>
<reference evidence="7" key="1">
    <citation type="submission" date="2023-06" db="EMBL/GenBank/DDBJ databases">
        <title>Egi l300058.</title>
        <authorList>
            <person name="Gao L."/>
            <person name="Fang B.-Z."/>
            <person name="Li W.-J."/>
        </authorList>
    </citation>
    <scope>NUCLEOTIDE SEQUENCE</scope>
    <source>
        <strain evidence="7">EGI L300058</strain>
    </source>
</reference>
<proteinExistence type="inferred from homology"/>
<dbReference type="PANTHER" id="PTHR42734:SF17">
    <property type="entry name" value="METAL TRANSPORT SYSTEM ATP-BINDING PROTEIN TM_0124-RELATED"/>
    <property type="match status" value="1"/>
</dbReference>
<feature type="region of interest" description="Disordered" evidence="5">
    <location>
        <begin position="235"/>
        <end position="264"/>
    </location>
</feature>
<dbReference type="RefSeq" id="WP_301143105.1">
    <property type="nucleotide sequence ID" value="NZ_JAUHQA010000001.1"/>
</dbReference>
<dbReference type="SUPFAM" id="SSF52540">
    <property type="entry name" value="P-loop containing nucleoside triphosphate hydrolases"/>
    <property type="match status" value="1"/>
</dbReference>
<evidence type="ECO:0000256" key="5">
    <source>
        <dbReference type="SAM" id="MobiDB-lite"/>
    </source>
</evidence>
<dbReference type="InterPro" id="IPR003593">
    <property type="entry name" value="AAA+_ATPase"/>
</dbReference>
<dbReference type="InterPro" id="IPR017871">
    <property type="entry name" value="ABC_transporter-like_CS"/>
</dbReference>
<sequence length="264" mass="27122">MAATDPAAPAASPVLSARDVRVSLGGTPILHGVSLDAHRGEVVALMGGNGSGKSTFVRALVGAIAPTHGEIRLAGRLLTPSSRASLGYVPQRLTAAGGVSATVAEVVASGLLGNRRLRTPRHSRARVAEALSTMGIGDLAHRDVTRLSGGQQQRALIARALVRHPDVLVLDEPMAGVDLESQVAFAHALGHLKDGGAAIVIVLHELGAVARHIDQAVVLEHGCVTYTGAPPADMGVHALPGHDHEHPHADPQAADRSSLGWDGP</sequence>
<feature type="domain" description="ABC transporter" evidence="6">
    <location>
        <begin position="15"/>
        <end position="246"/>
    </location>
</feature>
<comment type="similarity">
    <text evidence="1">Belongs to the ABC transporter superfamily.</text>
</comment>
<keyword evidence="4 7" id="KW-0067">ATP-binding</keyword>
<dbReference type="InterPro" id="IPR003439">
    <property type="entry name" value="ABC_transporter-like_ATP-bd"/>
</dbReference>
<dbReference type="PROSITE" id="PS00211">
    <property type="entry name" value="ABC_TRANSPORTER_1"/>
    <property type="match status" value="1"/>
</dbReference>
<evidence type="ECO:0000313" key="8">
    <source>
        <dbReference type="Proteomes" id="UP001172708"/>
    </source>
</evidence>
<evidence type="ECO:0000313" key="7">
    <source>
        <dbReference type="EMBL" id="MDN4481446.1"/>
    </source>
</evidence>
<dbReference type="InterPro" id="IPR027417">
    <property type="entry name" value="P-loop_NTPase"/>
</dbReference>